<dbReference type="InterPro" id="IPR023578">
    <property type="entry name" value="Ras_GEF_dom_sf"/>
</dbReference>
<feature type="compositionally biased region" description="Pro residues" evidence="3">
    <location>
        <begin position="1394"/>
        <end position="1403"/>
    </location>
</feature>
<accession>A0A4S2MRW4</accession>
<feature type="region of interest" description="Disordered" evidence="3">
    <location>
        <begin position="933"/>
        <end position="993"/>
    </location>
</feature>
<dbReference type="SUPFAM" id="SSF48366">
    <property type="entry name" value="Ras GEF"/>
    <property type="match status" value="1"/>
</dbReference>
<dbReference type="SMART" id="SM00147">
    <property type="entry name" value="RasGEF"/>
    <property type="match status" value="1"/>
</dbReference>
<keyword evidence="7" id="KW-1185">Reference proteome</keyword>
<feature type="region of interest" description="Disordered" evidence="3">
    <location>
        <begin position="566"/>
        <end position="688"/>
    </location>
</feature>
<dbReference type="InterPro" id="IPR008937">
    <property type="entry name" value="Ras-like_GEF"/>
</dbReference>
<dbReference type="InParanoid" id="A0A4S2MRW4"/>
<dbReference type="Gene3D" id="1.10.840.10">
    <property type="entry name" value="Ras guanine-nucleotide exchange factors catalytic domain"/>
    <property type="match status" value="1"/>
</dbReference>
<dbReference type="EMBL" id="ML220145">
    <property type="protein sequence ID" value="TGZ78128.1"/>
    <property type="molecule type" value="Genomic_DNA"/>
</dbReference>
<feature type="compositionally biased region" description="Polar residues" evidence="3">
    <location>
        <begin position="137"/>
        <end position="153"/>
    </location>
</feature>
<evidence type="ECO:0000313" key="6">
    <source>
        <dbReference type="EMBL" id="TGZ78128.1"/>
    </source>
</evidence>
<dbReference type="OrthoDB" id="10254377at2759"/>
<sequence length="1923" mass="208125">MIASESAASRGALLQSSPRRREKQPIKPTQADRIATTRDVSMWTRGKAVPPAAINTTAAHGHTGQRGGHQFTVGNVSNGMLYLRPVMRSNQDLRQNFVLPPSTPPSSAEDAYPTRRIGSSRRSSATQQTSPPRTPTFLPQSSGRSNENHSTVRASPPVIYRRHQRSRSYTVATDRFPAIHEHKVRIQIDQVDGPALAPDETRPRTTAQDNFDALDVRIPRYNLGSPRFSPGGTPFMMYASSTALPSTTGEYGSSSDPVSPQPTVRPWLWPRSVTGSKSTGTASAVGRDLAASIVSTVAAGQPASVHPTQASPLALSPLDPRASLSSIPVVSSPPVRLEFGPITINPRIFDKISSPSGSDHPSVVMFHPHTHEIHAATPARIIAEITSATFVDYHLLSDFFLTFRLFMNTTDLASHLMSRFHWALERDDDIGKIVRVRTFVAIRHWILNYFADDFVPYFQFRQEFAKAMNNMISAVPVEDGDRGGDINIIGELKKCWRRTCALYWDPETIVSNPRPEDPITPGGEPGKRNKDDRRLSRLSPPPQLDSFRTEQTFSSDSFLNDVVAGRQGSKHMPTSSAPGSSAPNLSSLGRKPSKHGPAKSESYIPGPSSSDSKKSFSSSRTSSSTSSKASRPRSHKRSGSFSDALRDDRQPLSTQPPVPSTNLIAPPPYSASLVRGNQFPPTAGQVGVIAPATPDKEISALTSEFTSSDGTTRSTNGPAMRKIFGTVKKAFGGGAQNGKKRGAKSMPSSSATTETTADRSTIGTSGSIPGLLTQSMASASDARPARYDLLGEVAMESYQRAMAAIAKQEAEKVNTTTSSSELLTDPTGIFGRQGFYDGAGDGPGEPATASSSVLVSTDMPPVQRILVERDDFLDSPSESSDVDDQERREGFLGADISFLADPTELSVSSRNSIEMELEQDPLPLPLTVLKSPKLSADPAQSDVISEKSVPPNDTSVENTSSHKLPTIATDINIPSSTQSKQSPTESLAPSFLPSRPLSLTHSIRPYSLATSAVTYQDSDTESSVFHPDPTPGGGLLRRRPGGNLRGATTIGELEPRPKSVGSVSTSTYTVEEFAPTDLRIRPFQHPFRPFSPGERSITSRLGSGRLGNKSPSAMGSSGPSLLPPANLSDELEAATSTDNIATGDETEESRGTDTDSAKADFEAGVQLLREIPDDSSEDGLDVALAKLEGTYQRKKSGASTPRQIEFRRSFANTLSRKGKDSFLLEEGIAMESEMEAVRESGWEMGLDGAGESKAANEGDNEKKRKTRERHRHKQVVEQMPLETPPPLEESAEVTPAATEDEADAAQMSETDRNSANAVRESAISDIPESNRSSTQKTGTGLTPRPLTTGPSPSAPISRSSGQHNVNINLSHLDSELERLARHRRTGSSSTRSPLYPPPPPPQRQNPNHNLRHPKSSNPSSDLSFEMMNPAYRKSIYSSNVHSHKNTNSTTPSMTSTGTFPPINPGTVISELHMWEPPLRHPPSPPLTFEQALSMSPSSGTRTGTREEDGSIRSPISPVTLLGRSRANTLQKDDPRSATFPQYSNAPTSNNNPNNGPVNQDTIGSSTGFATTTDNRTNTDTNTGTNFNTLPSSLGTGTEVLQPTPIHLPFILAYDSELLARQFTLIEKDALAELDWKELVELSWGPVVEDVRDWVGVLDLPVDGGTRGVSLAIMRFNLVTRWARSQILLTRSASERARTITKLIHIARHCRCIRNFATMYQLTIALLTTDIVRLQNTWKLVPENDIRVLRELEELAQPTGNFRRLRDEVERAVTGGAISVGSTTSRWRGNSGANTPPTGCIPFIGLFTHDLILNAQRPLTISIDPSPPPPNPHPTAIGTAISTPTDSLPPSSHGANEGATGKLVNFDRHRVTAWIVKRLLSAVEASQGYAIEPVDGVAERCLWLAALGEEELRRLSWGIEPPGR</sequence>
<feature type="compositionally biased region" description="Basic residues" evidence="3">
    <location>
        <begin position="1263"/>
        <end position="1273"/>
    </location>
</feature>
<proteinExistence type="predicted"/>
<evidence type="ECO:0000256" key="3">
    <source>
        <dbReference type="SAM" id="MobiDB-lite"/>
    </source>
</evidence>
<dbReference type="PROSITE" id="PS50212">
    <property type="entry name" value="RASGEF_NTER"/>
    <property type="match status" value="1"/>
</dbReference>
<feature type="compositionally biased region" description="Low complexity" evidence="3">
    <location>
        <begin position="615"/>
        <end position="629"/>
    </location>
</feature>
<feature type="compositionally biased region" description="Basic and acidic residues" evidence="3">
    <location>
        <begin position="1148"/>
        <end position="1158"/>
    </location>
</feature>
<feature type="region of interest" description="Disordered" evidence="3">
    <location>
        <begin position="1440"/>
        <end position="1461"/>
    </location>
</feature>
<feature type="region of interest" description="Disordered" evidence="3">
    <location>
        <begin position="1475"/>
        <end position="1590"/>
    </location>
</feature>
<dbReference type="InterPro" id="IPR000651">
    <property type="entry name" value="Ras-like_Gua-exchang_fac_N"/>
</dbReference>
<feature type="region of interest" description="Disordered" evidence="3">
    <location>
        <begin position="1082"/>
        <end position="1158"/>
    </location>
</feature>
<dbReference type="InterPro" id="IPR001895">
    <property type="entry name" value="RASGEF_cat_dom"/>
</dbReference>
<dbReference type="GO" id="GO:0005886">
    <property type="term" value="C:plasma membrane"/>
    <property type="evidence" value="ECO:0007669"/>
    <property type="project" value="TreeGrafter"/>
</dbReference>
<feature type="compositionally biased region" description="Low complexity" evidence="3">
    <location>
        <begin position="1337"/>
        <end position="1351"/>
    </location>
</feature>
<feature type="region of interest" description="Disordered" evidence="3">
    <location>
        <begin position="96"/>
        <end position="155"/>
    </location>
</feature>
<evidence type="ECO:0000256" key="1">
    <source>
        <dbReference type="ARBA" id="ARBA00022658"/>
    </source>
</evidence>
<evidence type="ECO:0000259" key="4">
    <source>
        <dbReference type="PROSITE" id="PS50009"/>
    </source>
</evidence>
<feature type="region of interest" description="Disordered" evidence="3">
    <location>
        <begin position="1825"/>
        <end position="1859"/>
    </location>
</feature>
<organism evidence="6 7">
    <name type="scientific">Ascodesmis nigricans</name>
    <dbReference type="NCBI Taxonomy" id="341454"/>
    <lineage>
        <taxon>Eukaryota</taxon>
        <taxon>Fungi</taxon>
        <taxon>Dikarya</taxon>
        <taxon>Ascomycota</taxon>
        <taxon>Pezizomycotina</taxon>
        <taxon>Pezizomycetes</taxon>
        <taxon>Pezizales</taxon>
        <taxon>Ascodesmidaceae</taxon>
        <taxon>Ascodesmis</taxon>
    </lineage>
</organism>
<dbReference type="PANTHER" id="PTHR23113">
    <property type="entry name" value="GUANINE NUCLEOTIDE EXCHANGE FACTOR"/>
    <property type="match status" value="1"/>
</dbReference>
<feature type="compositionally biased region" description="Polar residues" evidence="3">
    <location>
        <begin position="1327"/>
        <end position="1336"/>
    </location>
</feature>
<feature type="domain" description="N-terminal Ras-GEF" evidence="5">
    <location>
        <begin position="369"/>
        <end position="497"/>
    </location>
</feature>
<feature type="compositionally biased region" description="Polar residues" evidence="3">
    <location>
        <begin position="1354"/>
        <end position="1363"/>
    </location>
</feature>
<protein>
    <recommendedName>
        <fullName evidence="8">Ras GEF</fullName>
    </recommendedName>
</protein>
<dbReference type="Pfam" id="PF00618">
    <property type="entry name" value="RasGEF_N"/>
    <property type="match status" value="1"/>
</dbReference>
<feature type="compositionally biased region" description="Low complexity" evidence="3">
    <location>
        <begin position="1566"/>
        <end position="1588"/>
    </location>
</feature>
<dbReference type="Gene3D" id="1.20.870.10">
    <property type="entry name" value="Son of sevenless (SoS) protein Chain: S domain 1"/>
    <property type="match status" value="1"/>
</dbReference>
<feature type="compositionally biased region" description="Low complexity" evidence="3">
    <location>
        <begin position="1446"/>
        <end position="1460"/>
    </location>
</feature>
<dbReference type="Proteomes" id="UP000298138">
    <property type="component" value="Unassembled WGS sequence"/>
</dbReference>
<dbReference type="InterPro" id="IPR036964">
    <property type="entry name" value="RASGEF_cat_dom_sf"/>
</dbReference>
<evidence type="ECO:0000259" key="5">
    <source>
        <dbReference type="PROSITE" id="PS50212"/>
    </source>
</evidence>
<feature type="compositionally biased region" description="Polar residues" evidence="3">
    <location>
        <begin position="701"/>
        <end position="717"/>
    </location>
</feature>
<dbReference type="PROSITE" id="PS50009">
    <property type="entry name" value="RASGEF_CAT"/>
    <property type="match status" value="1"/>
</dbReference>
<feature type="region of interest" description="Disordered" evidence="3">
    <location>
        <begin position="1381"/>
        <end position="1424"/>
    </location>
</feature>
<feature type="compositionally biased region" description="Polar residues" evidence="3">
    <location>
        <begin position="813"/>
        <end position="822"/>
    </location>
</feature>
<evidence type="ECO:0000256" key="2">
    <source>
        <dbReference type="PROSITE-ProRule" id="PRU00168"/>
    </source>
</evidence>
<feature type="region of interest" description="Disordered" evidence="3">
    <location>
        <begin position="701"/>
        <end position="780"/>
    </location>
</feature>
<dbReference type="Pfam" id="PF00617">
    <property type="entry name" value="RasGEF"/>
    <property type="match status" value="1"/>
</dbReference>
<feature type="compositionally biased region" description="Polar residues" evidence="3">
    <location>
        <begin position="951"/>
        <end position="963"/>
    </location>
</feature>
<name>A0A4S2MRW4_9PEZI</name>
<feature type="compositionally biased region" description="Polar residues" evidence="3">
    <location>
        <begin position="1839"/>
        <end position="1853"/>
    </location>
</feature>
<dbReference type="SMART" id="SM00229">
    <property type="entry name" value="RasGEFN"/>
    <property type="match status" value="1"/>
</dbReference>
<evidence type="ECO:0000313" key="7">
    <source>
        <dbReference type="Proteomes" id="UP000298138"/>
    </source>
</evidence>
<feature type="compositionally biased region" description="Pro residues" evidence="3">
    <location>
        <begin position="654"/>
        <end position="669"/>
    </location>
</feature>
<dbReference type="GO" id="GO:0005085">
    <property type="term" value="F:guanyl-nucleotide exchange factor activity"/>
    <property type="evidence" value="ECO:0007669"/>
    <property type="project" value="UniProtKB-KW"/>
</dbReference>
<gene>
    <name evidence="6" type="ORF">EX30DRAFT_385737</name>
</gene>
<feature type="region of interest" description="Disordered" evidence="3">
    <location>
        <begin position="869"/>
        <end position="889"/>
    </location>
</feature>
<feature type="compositionally biased region" description="Polar residues" evidence="3">
    <location>
        <begin position="1109"/>
        <end position="1119"/>
    </location>
</feature>
<dbReference type="CDD" id="cd06224">
    <property type="entry name" value="REM"/>
    <property type="match status" value="1"/>
</dbReference>
<dbReference type="GO" id="GO:0007265">
    <property type="term" value="P:Ras protein signal transduction"/>
    <property type="evidence" value="ECO:0007669"/>
    <property type="project" value="TreeGrafter"/>
</dbReference>
<feature type="compositionally biased region" description="Polar residues" evidence="3">
    <location>
        <begin position="746"/>
        <end position="778"/>
    </location>
</feature>
<keyword evidence="1 2" id="KW-0344">Guanine-nucleotide releasing factor</keyword>
<feature type="compositionally biased region" description="Polar residues" evidence="3">
    <location>
        <begin position="1490"/>
        <end position="1502"/>
    </location>
</feature>
<evidence type="ECO:0008006" key="8">
    <source>
        <dbReference type="Google" id="ProtNLM"/>
    </source>
</evidence>
<feature type="compositionally biased region" description="Basic and acidic residues" evidence="3">
    <location>
        <begin position="525"/>
        <end position="535"/>
    </location>
</feature>
<dbReference type="PANTHER" id="PTHR23113:SF363">
    <property type="entry name" value="PROTEIN SON OF SEVENLESS"/>
    <property type="match status" value="1"/>
</dbReference>
<feature type="region of interest" description="Disordered" evidence="3">
    <location>
        <begin position="812"/>
        <end position="851"/>
    </location>
</feature>
<feature type="region of interest" description="Disordered" evidence="3">
    <location>
        <begin position="1245"/>
        <end position="1363"/>
    </location>
</feature>
<feature type="domain" description="Ras-GEF" evidence="4">
    <location>
        <begin position="1614"/>
        <end position="1921"/>
    </location>
</feature>
<feature type="compositionally biased region" description="Low complexity" evidence="3">
    <location>
        <begin position="120"/>
        <end position="130"/>
    </location>
</feature>
<feature type="compositionally biased region" description="Low complexity" evidence="3">
    <location>
        <begin position="1544"/>
        <end position="1558"/>
    </location>
</feature>
<feature type="compositionally biased region" description="Polar residues" evidence="3">
    <location>
        <begin position="572"/>
        <end position="587"/>
    </location>
</feature>
<dbReference type="FunCoup" id="A0A4S2MRW4">
    <property type="interactions" value="174"/>
</dbReference>
<dbReference type="STRING" id="341454.A0A4S2MRW4"/>
<feature type="region of interest" description="Disordered" evidence="3">
    <location>
        <begin position="1019"/>
        <end position="1064"/>
    </location>
</feature>
<feature type="region of interest" description="Disordered" evidence="3">
    <location>
        <begin position="1"/>
        <end position="38"/>
    </location>
</feature>
<feature type="region of interest" description="Disordered" evidence="3">
    <location>
        <begin position="511"/>
        <end position="552"/>
    </location>
</feature>
<reference evidence="6 7" key="1">
    <citation type="submission" date="2019-04" db="EMBL/GenBank/DDBJ databases">
        <title>Comparative genomics and transcriptomics to analyze fruiting body development in filamentous ascomycetes.</title>
        <authorList>
            <consortium name="DOE Joint Genome Institute"/>
            <person name="Lutkenhaus R."/>
            <person name="Traeger S."/>
            <person name="Breuer J."/>
            <person name="Kuo A."/>
            <person name="Lipzen A."/>
            <person name="Pangilinan J."/>
            <person name="Dilworth D."/>
            <person name="Sandor L."/>
            <person name="Poggeler S."/>
            <person name="Barry K."/>
            <person name="Grigoriev I.V."/>
            <person name="Nowrousian M."/>
        </authorList>
    </citation>
    <scope>NUCLEOTIDE SEQUENCE [LARGE SCALE GENOMIC DNA]</scope>
    <source>
        <strain evidence="6 7">CBS 389.68</strain>
    </source>
</reference>
<feature type="compositionally biased region" description="Polar residues" evidence="3">
    <location>
        <begin position="972"/>
        <end position="987"/>
    </location>
</feature>